<protein>
    <submittedName>
        <fullName evidence="1">Uncharacterized protein</fullName>
    </submittedName>
</protein>
<dbReference type="AlphaFoldDB" id="A0A2S0KNN3"/>
<name>A0A2S0KNN3_9FIRM</name>
<reference evidence="2" key="1">
    <citation type="submission" date="2018-02" db="EMBL/GenBank/DDBJ databases">
        <authorList>
            <person name="Holder M.E."/>
            <person name="Ajami N.J."/>
            <person name="Petrosino J.F."/>
        </authorList>
    </citation>
    <scope>NUCLEOTIDE SEQUENCE [LARGE SCALE GENOMIC DNA]</scope>
    <source>
        <strain evidence="2">CCUG 47711</strain>
    </source>
</reference>
<proteinExistence type="predicted"/>
<sequence length="358" mass="41686">MKTVSFYDYRINISKNENEQDQNFLNLVHTYISGNELVIKEKGTSYIYSKIRIDDGKLIITNICSLDFSYENKELFFKLHKAAPIEHISYEKDEKRKRYKFYNTVKLDKRIVRGFRSFKIDLPIAIGNLYSNSSLSVLCGEEVGEVLIIDKTGSRDFIINKEISSYIIEDDKLKADFIVPHLRRDFANAVEETDIELTDDTFFKNNKIELGKDMQILTSESGNKAILLQDLNLDIRNLLVGRLEYNHMTSKLFVQDYYYCALTIKNSIISFYGSNFYPEGFIESLFSGESKNIEIYSRRIESKDLRIIESSDSIKIVNEQSPKDSFAHIYVQDENEIRIYIKNCTLEISKDSIVFSEN</sequence>
<accession>A0A2S0KNN3</accession>
<dbReference type="EMBL" id="CP027226">
    <property type="protein sequence ID" value="AVM42628.1"/>
    <property type="molecule type" value="Genomic_DNA"/>
</dbReference>
<evidence type="ECO:0000313" key="2">
    <source>
        <dbReference type="Proteomes" id="UP000237947"/>
    </source>
</evidence>
<dbReference type="RefSeq" id="WP_106012582.1">
    <property type="nucleotide sequence ID" value="NZ_CP027226.1"/>
</dbReference>
<gene>
    <name evidence="1" type="ORF">C5Q98_05115</name>
</gene>
<dbReference type="KEGG" id="fsa:C5Q98_05115"/>
<dbReference type="OrthoDB" id="9795504at2"/>
<evidence type="ECO:0000313" key="1">
    <source>
        <dbReference type="EMBL" id="AVM42628.1"/>
    </source>
</evidence>
<keyword evidence="2" id="KW-1185">Reference proteome</keyword>
<organism evidence="1 2">
    <name type="scientific">Fastidiosipila sanguinis</name>
    <dbReference type="NCBI Taxonomy" id="236753"/>
    <lineage>
        <taxon>Bacteria</taxon>
        <taxon>Bacillati</taxon>
        <taxon>Bacillota</taxon>
        <taxon>Clostridia</taxon>
        <taxon>Eubacteriales</taxon>
        <taxon>Oscillospiraceae</taxon>
        <taxon>Fastidiosipila</taxon>
    </lineage>
</organism>
<dbReference type="Proteomes" id="UP000237947">
    <property type="component" value="Chromosome"/>
</dbReference>